<gene>
    <name evidence="1" type="ORF">CR513_14498</name>
</gene>
<evidence type="ECO:0000313" key="2">
    <source>
        <dbReference type="Proteomes" id="UP000257109"/>
    </source>
</evidence>
<keyword evidence="2" id="KW-1185">Reference proteome</keyword>
<evidence type="ECO:0000313" key="1">
    <source>
        <dbReference type="EMBL" id="RDY02101.1"/>
    </source>
</evidence>
<dbReference type="AlphaFoldDB" id="A0A371HH18"/>
<feature type="non-terminal residue" evidence="1">
    <location>
        <position position="1"/>
    </location>
</feature>
<evidence type="ECO:0008006" key="3">
    <source>
        <dbReference type="Google" id="ProtNLM"/>
    </source>
</evidence>
<reference evidence="1" key="1">
    <citation type="submission" date="2018-05" db="EMBL/GenBank/DDBJ databases">
        <title>Draft genome of Mucuna pruriens seed.</title>
        <authorList>
            <person name="Nnadi N.E."/>
            <person name="Vos R."/>
            <person name="Hasami M.H."/>
            <person name="Devisetty U.K."/>
            <person name="Aguiy J.C."/>
        </authorList>
    </citation>
    <scope>NUCLEOTIDE SEQUENCE [LARGE SCALE GENOMIC DNA]</scope>
    <source>
        <strain evidence="1">JCA_2017</strain>
    </source>
</reference>
<organism evidence="1 2">
    <name type="scientific">Mucuna pruriens</name>
    <name type="common">Velvet bean</name>
    <name type="synonym">Dolichos pruriens</name>
    <dbReference type="NCBI Taxonomy" id="157652"/>
    <lineage>
        <taxon>Eukaryota</taxon>
        <taxon>Viridiplantae</taxon>
        <taxon>Streptophyta</taxon>
        <taxon>Embryophyta</taxon>
        <taxon>Tracheophyta</taxon>
        <taxon>Spermatophyta</taxon>
        <taxon>Magnoliopsida</taxon>
        <taxon>eudicotyledons</taxon>
        <taxon>Gunneridae</taxon>
        <taxon>Pentapetalae</taxon>
        <taxon>rosids</taxon>
        <taxon>fabids</taxon>
        <taxon>Fabales</taxon>
        <taxon>Fabaceae</taxon>
        <taxon>Papilionoideae</taxon>
        <taxon>50 kb inversion clade</taxon>
        <taxon>NPAAA clade</taxon>
        <taxon>indigoferoid/millettioid clade</taxon>
        <taxon>Phaseoleae</taxon>
        <taxon>Mucuna</taxon>
    </lineage>
</organism>
<comment type="caution">
    <text evidence="1">The sequence shown here is derived from an EMBL/GenBank/DDBJ whole genome shotgun (WGS) entry which is preliminary data.</text>
</comment>
<dbReference type="Proteomes" id="UP000257109">
    <property type="component" value="Unassembled WGS sequence"/>
</dbReference>
<accession>A0A371HH18</accession>
<proteinExistence type="predicted"/>
<dbReference type="EMBL" id="QJKJ01002602">
    <property type="protein sequence ID" value="RDY02101.1"/>
    <property type="molecule type" value="Genomic_DNA"/>
</dbReference>
<sequence length="113" mass="13538">MYKIIQNKIFKRYVILSQFFVDDNVYNHITSETHVSTLWEKIKYLYVLKCGNNKLFLLNFIVRLKLKEDTSLSDHLNEFQEILDQMLGMIPNGVISLQMAKRIVHNEEMRRKT</sequence>
<dbReference type="Pfam" id="PF14223">
    <property type="entry name" value="Retrotran_gag_2"/>
    <property type="match status" value="1"/>
</dbReference>
<dbReference type="OrthoDB" id="1430461at2759"/>
<name>A0A371HH18_MUCPR</name>
<protein>
    <recommendedName>
        <fullName evidence="3">Retrovirus-related Pol polyprotein from transposon TNT 1-94</fullName>
    </recommendedName>
</protein>